<comment type="similarity">
    <text evidence="1">Belongs to the UPF0336 family.</text>
</comment>
<dbReference type="SUPFAM" id="SSF54637">
    <property type="entry name" value="Thioesterase/thiol ester dehydrase-isomerase"/>
    <property type="match status" value="1"/>
</dbReference>
<dbReference type="PANTHER" id="PTHR43437:SF3">
    <property type="entry name" value="HYDROXYACYL-THIOESTER DEHYDRATASE TYPE 2, MITOCHONDRIAL"/>
    <property type="match status" value="1"/>
</dbReference>
<reference evidence="5" key="1">
    <citation type="submission" date="2010-10" db="EMBL/GenBank/DDBJ databases">
        <title>The complete genome of Rothia dentocariosa ATCC 17931.</title>
        <authorList>
            <person name="Muzny D."/>
            <person name="Qin X."/>
            <person name="Buhay C."/>
            <person name="Dugan-Rocha S."/>
            <person name="Ding Y."/>
            <person name="Chen G."/>
            <person name="Hawes A."/>
            <person name="Holder M."/>
            <person name="Jhangiani S."/>
            <person name="Johnson A."/>
            <person name="Khan Z."/>
            <person name="Li Z."/>
            <person name="Liu W."/>
            <person name="Liu X."/>
            <person name="Perez L."/>
            <person name="Shen H."/>
            <person name="Wang Q."/>
            <person name="Watt J."/>
            <person name="Xi L."/>
            <person name="Xin Y."/>
            <person name="Zhou J."/>
            <person name="Deng J."/>
            <person name="Jiang H."/>
            <person name="Liu Y."/>
            <person name="Qu J."/>
            <person name="Song X.-Z."/>
            <person name="Zhang L."/>
            <person name="Villasana D."/>
            <person name="Johnson A."/>
            <person name="Liu J."/>
            <person name="Liyanage D."/>
            <person name="Lorensuhewa L."/>
            <person name="Robinson T."/>
            <person name="Song A."/>
            <person name="Song B.-B."/>
            <person name="Dinh H."/>
            <person name="Thornton R."/>
            <person name="Coyle M."/>
            <person name="Francisco L."/>
            <person name="Jackson L."/>
            <person name="Javaid M."/>
            <person name="Korchina V."/>
            <person name="Kovar C."/>
            <person name="Mata R."/>
            <person name="Mathew T."/>
            <person name="Ngo R."/>
            <person name="Nguyen L."/>
            <person name="Nguyen N."/>
            <person name="Okwuonu G."/>
            <person name="Ongeri F."/>
            <person name="Pham C."/>
            <person name="Simmons D."/>
            <person name="Wilczek-Boney K."/>
            <person name="Hale W."/>
            <person name="Jakkamsetti A."/>
            <person name="Pham P."/>
            <person name="Ruth R."/>
            <person name="San Lucas F."/>
            <person name="Warren J."/>
            <person name="Zhang J."/>
            <person name="Zhao Z."/>
            <person name="Zhou C."/>
            <person name="Zhu D."/>
            <person name="Lee S."/>
            <person name="Bess C."/>
            <person name="Blankenburg K."/>
            <person name="Forbes L."/>
            <person name="Fu Q."/>
            <person name="Gubbala S."/>
            <person name="Hirani K."/>
            <person name="Jayaseelan J.C."/>
            <person name="Lara F."/>
            <person name="Munidasa M."/>
            <person name="Palculict T."/>
            <person name="Patil S."/>
            <person name="Pu L.-L."/>
            <person name="Saada N."/>
            <person name="Tang L."/>
            <person name="Weissenberger G."/>
            <person name="Zhu Y."/>
            <person name="Hemphill L."/>
            <person name="Shang Y."/>
            <person name="Youmans B."/>
            <person name="Ayvaz T."/>
            <person name="Ross M."/>
            <person name="Santibanez J."/>
            <person name="Aqrawi P."/>
            <person name="Gross S."/>
            <person name="Joshi V."/>
            <person name="Fowler G."/>
            <person name="Nazareth L."/>
            <person name="Reid J."/>
            <person name="Worley K."/>
            <person name="Petrosino J."/>
            <person name="Highlander S."/>
            <person name="Gibbs R."/>
        </authorList>
    </citation>
    <scope>NUCLEOTIDE SEQUENCE [LARGE SCALE GENOMIC DNA]</scope>
    <source>
        <strain evidence="5">ATCC 17931 / CDC X599 / XDIA</strain>
    </source>
</reference>
<evidence type="ECO:0000256" key="2">
    <source>
        <dbReference type="SAM" id="MobiDB-lite"/>
    </source>
</evidence>
<protein>
    <recommendedName>
        <fullName evidence="1">UPF0336 protein HMPREF0733_10385</fullName>
    </recommendedName>
</protein>
<dbReference type="Gene3D" id="3.10.129.10">
    <property type="entry name" value="Hotdog Thioesterase"/>
    <property type="match status" value="1"/>
</dbReference>
<feature type="region of interest" description="Disordered" evidence="2">
    <location>
        <begin position="1"/>
        <end position="22"/>
    </location>
</feature>
<gene>
    <name evidence="4" type="ordered locus">HMPREF0733_10385</name>
</gene>
<dbReference type="InterPro" id="IPR016709">
    <property type="entry name" value="HadA-like"/>
</dbReference>
<dbReference type="InterPro" id="IPR029069">
    <property type="entry name" value="HotDog_dom_sf"/>
</dbReference>
<feature type="compositionally biased region" description="Basic and acidic residues" evidence="2">
    <location>
        <begin position="12"/>
        <end position="21"/>
    </location>
</feature>
<dbReference type="InterPro" id="IPR039569">
    <property type="entry name" value="FAS1-like_DH_region"/>
</dbReference>
<dbReference type="HOGENOM" id="CLU_116276_0_0_11"/>
<evidence type="ECO:0000259" key="3">
    <source>
        <dbReference type="Pfam" id="PF13452"/>
    </source>
</evidence>
<dbReference type="GO" id="GO:0006633">
    <property type="term" value="P:fatty acid biosynthetic process"/>
    <property type="evidence" value="ECO:0007669"/>
    <property type="project" value="TreeGrafter"/>
</dbReference>
<feature type="domain" description="FAS1-like dehydratase" evidence="3">
    <location>
        <begin position="67"/>
        <end position="196"/>
    </location>
</feature>
<name>E3H036_ROTDC</name>
<proteinExistence type="inferred from homology"/>
<dbReference type="KEGG" id="rdn:HMPREF0733_10385"/>
<dbReference type="AlphaFoldDB" id="E3H036"/>
<dbReference type="EMBL" id="CP002280">
    <property type="protein sequence ID" value="ADP39843.1"/>
    <property type="molecule type" value="Genomic_DNA"/>
</dbReference>
<evidence type="ECO:0000313" key="5">
    <source>
        <dbReference type="Proteomes" id="UP000000387"/>
    </source>
</evidence>
<accession>E3H036</accession>
<dbReference type="HAMAP" id="MF_00799">
    <property type="entry name" value="UPF0336"/>
    <property type="match status" value="1"/>
</dbReference>
<dbReference type="PANTHER" id="PTHR43437">
    <property type="entry name" value="HYDROXYACYL-THIOESTER DEHYDRATASE TYPE 2, MITOCHONDRIAL-RELATED"/>
    <property type="match status" value="1"/>
</dbReference>
<evidence type="ECO:0000313" key="4">
    <source>
        <dbReference type="EMBL" id="ADP39843.1"/>
    </source>
</evidence>
<sequence>MRIIGARGHKIKDRERDRHDGSFQNEKSTLLGYAPYAHGYLHVRGKRRQLRHQPDRLVGMSINPDIVGRVYPAEGTYAVGREKIREFARAVHAENPLHHDVEAARAAGYADLIAPPTFAIILSQAADAALIGDKSAGIDFSRVVHADQRFTHHRPIVAGDELRTEVHVDSVRVMGAGAMLTTREEITDADGKPVTTCISSLLVRADEEGE</sequence>
<dbReference type="Pfam" id="PF13452">
    <property type="entry name" value="FAS1_DH_region"/>
    <property type="match status" value="1"/>
</dbReference>
<dbReference type="InterPro" id="IPR050965">
    <property type="entry name" value="UPF0336/Enoyl-CoA_hydratase"/>
</dbReference>
<organism evidence="4 5">
    <name type="scientific">Rothia dentocariosa (strain ATCC 17931 / CDC X599 / XDIA)</name>
    <dbReference type="NCBI Taxonomy" id="762948"/>
    <lineage>
        <taxon>Bacteria</taxon>
        <taxon>Bacillati</taxon>
        <taxon>Actinomycetota</taxon>
        <taxon>Actinomycetes</taxon>
        <taxon>Micrococcales</taxon>
        <taxon>Micrococcaceae</taxon>
        <taxon>Rothia</taxon>
    </lineage>
</organism>
<evidence type="ECO:0000256" key="1">
    <source>
        <dbReference type="HAMAP-Rule" id="MF_00799"/>
    </source>
</evidence>
<dbReference type="GO" id="GO:0019171">
    <property type="term" value="F:(3R)-hydroxyacyl-[acyl-carrier-protein] dehydratase activity"/>
    <property type="evidence" value="ECO:0007669"/>
    <property type="project" value="TreeGrafter"/>
</dbReference>
<dbReference type="eggNOG" id="COG2030">
    <property type="taxonomic scope" value="Bacteria"/>
</dbReference>
<dbReference type="Proteomes" id="UP000000387">
    <property type="component" value="Chromosome"/>
</dbReference>
<dbReference type="CDD" id="cd03441">
    <property type="entry name" value="R_hydratase_like"/>
    <property type="match status" value="1"/>
</dbReference>